<feature type="transmembrane region" description="Helical" evidence="1">
    <location>
        <begin position="6"/>
        <end position="27"/>
    </location>
</feature>
<feature type="transmembrane region" description="Helical" evidence="1">
    <location>
        <begin position="71"/>
        <end position="89"/>
    </location>
</feature>
<keyword evidence="1" id="KW-0472">Membrane</keyword>
<evidence type="ECO:0008006" key="4">
    <source>
        <dbReference type="Google" id="ProtNLM"/>
    </source>
</evidence>
<organism evidence="2 3">
    <name type="scientific">Galactobacter valiniphilus</name>
    <dbReference type="NCBI Taxonomy" id="2676122"/>
    <lineage>
        <taxon>Bacteria</taxon>
        <taxon>Bacillati</taxon>
        <taxon>Actinomycetota</taxon>
        <taxon>Actinomycetes</taxon>
        <taxon>Micrococcales</taxon>
        <taxon>Micrococcaceae</taxon>
        <taxon>Galactobacter</taxon>
    </lineage>
</organism>
<evidence type="ECO:0000313" key="3">
    <source>
        <dbReference type="Proteomes" id="UP000265419"/>
    </source>
</evidence>
<dbReference type="Proteomes" id="UP000265419">
    <property type="component" value="Unassembled WGS sequence"/>
</dbReference>
<sequence length="124" mass="13420">MIFDGFMIAGAIVCALSVLIGVGSAIWKRYPTDASILSLAAVELFLVVYAIQAGVRQAGGAPIQGAPWEFWGYLVTALFVGVLAGWWGIGEKSRWSNIVMAAAGFTIFVMLYRMQQVWVGTGWI</sequence>
<proteinExistence type="predicted"/>
<name>A0A399JCM7_9MICC</name>
<accession>A0A399JCM7</accession>
<feature type="transmembrane region" description="Helical" evidence="1">
    <location>
        <begin position="96"/>
        <end position="114"/>
    </location>
</feature>
<keyword evidence="1" id="KW-1133">Transmembrane helix</keyword>
<evidence type="ECO:0000313" key="2">
    <source>
        <dbReference type="EMBL" id="RII42009.1"/>
    </source>
</evidence>
<feature type="transmembrane region" description="Helical" evidence="1">
    <location>
        <begin position="34"/>
        <end position="51"/>
    </location>
</feature>
<dbReference type="AlphaFoldDB" id="A0A399JCM7"/>
<keyword evidence="1" id="KW-0812">Transmembrane</keyword>
<protein>
    <recommendedName>
        <fullName evidence="4">Integral membrane protein</fullName>
    </recommendedName>
</protein>
<keyword evidence="3" id="KW-1185">Reference proteome</keyword>
<gene>
    <name evidence="2" type="ORF">DWB68_09515</name>
</gene>
<comment type="caution">
    <text evidence="2">The sequence shown here is derived from an EMBL/GenBank/DDBJ whole genome shotgun (WGS) entry which is preliminary data.</text>
</comment>
<reference evidence="2 3" key="1">
    <citation type="submission" date="2018-07" db="EMBL/GenBank/DDBJ databases">
        <title>Arthrobacter sp. nov., isolated from raw cow's milk with high bacterial count.</title>
        <authorList>
            <person name="Hahne J."/>
            <person name="Isele D."/>
            <person name="Lipski A."/>
        </authorList>
    </citation>
    <scope>NUCLEOTIDE SEQUENCE [LARGE SCALE GENOMIC DNA]</scope>
    <source>
        <strain evidence="2 3">JZ R-35</strain>
    </source>
</reference>
<evidence type="ECO:0000256" key="1">
    <source>
        <dbReference type="SAM" id="Phobius"/>
    </source>
</evidence>
<dbReference type="RefSeq" id="WP_119424903.1">
    <property type="nucleotide sequence ID" value="NZ_QQXK01000017.1"/>
</dbReference>
<dbReference type="EMBL" id="QQXK01000017">
    <property type="protein sequence ID" value="RII42009.1"/>
    <property type="molecule type" value="Genomic_DNA"/>
</dbReference>